<dbReference type="Pfam" id="PF03807">
    <property type="entry name" value="F420_oxidored"/>
    <property type="match status" value="1"/>
</dbReference>
<dbReference type="GO" id="GO:0005737">
    <property type="term" value="C:cytoplasm"/>
    <property type="evidence" value="ECO:0007669"/>
    <property type="project" value="UniProtKB-SubCell"/>
</dbReference>
<dbReference type="HAMAP" id="MF_01925">
    <property type="entry name" value="P5C_reductase"/>
    <property type="match status" value="1"/>
</dbReference>
<comment type="pathway">
    <text evidence="4 7">Amino-acid biosynthesis; L-proline biosynthesis; L-proline from L-glutamate 5-semialdehyde: step 1/1.</text>
</comment>
<dbReference type="InterPro" id="IPR028939">
    <property type="entry name" value="P5C_Rdtase_cat_N"/>
</dbReference>
<dbReference type="AlphaFoldDB" id="A0AA37V3A4"/>
<evidence type="ECO:0000256" key="1">
    <source>
        <dbReference type="ARBA" id="ARBA00005525"/>
    </source>
</evidence>
<evidence type="ECO:0000256" key="6">
    <source>
        <dbReference type="PIRSR" id="PIRSR000193-1"/>
    </source>
</evidence>
<keyword evidence="4" id="KW-0963">Cytoplasm</keyword>
<accession>A0AA37V3A4</accession>
<dbReference type="PROSITE" id="PS00521">
    <property type="entry name" value="P5CR"/>
    <property type="match status" value="1"/>
</dbReference>
<proteinExistence type="inferred from homology"/>
<keyword evidence="3 4" id="KW-0560">Oxidoreductase</keyword>
<evidence type="ECO:0000256" key="7">
    <source>
        <dbReference type="RuleBase" id="RU003903"/>
    </source>
</evidence>
<dbReference type="SUPFAM" id="SSF51735">
    <property type="entry name" value="NAD(P)-binding Rossmann-fold domains"/>
    <property type="match status" value="1"/>
</dbReference>
<evidence type="ECO:0000256" key="2">
    <source>
        <dbReference type="ARBA" id="ARBA00022857"/>
    </source>
</evidence>
<evidence type="ECO:0000313" key="10">
    <source>
        <dbReference type="EMBL" id="GLC26427.1"/>
    </source>
</evidence>
<evidence type="ECO:0000259" key="9">
    <source>
        <dbReference type="Pfam" id="PF14748"/>
    </source>
</evidence>
<dbReference type="InterPro" id="IPR053790">
    <property type="entry name" value="P5CR-like_CS"/>
</dbReference>
<comment type="catalytic activity">
    <reaction evidence="4">
        <text>L-proline + NAD(+) = (S)-1-pyrroline-5-carboxylate + NADH + 2 H(+)</text>
        <dbReference type="Rhea" id="RHEA:14105"/>
        <dbReference type="ChEBI" id="CHEBI:15378"/>
        <dbReference type="ChEBI" id="CHEBI:17388"/>
        <dbReference type="ChEBI" id="CHEBI:57540"/>
        <dbReference type="ChEBI" id="CHEBI:57945"/>
        <dbReference type="ChEBI" id="CHEBI:60039"/>
        <dbReference type="EC" id="1.5.1.2"/>
    </reaction>
</comment>
<keyword evidence="11" id="KW-1185">Reference proteome</keyword>
<keyword evidence="4 7" id="KW-0028">Amino-acid biosynthesis</keyword>
<organism evidence="10 11">
    <name type="scientific">Roseisolibacter agri</name>
    <dbReference type="NCBI Taxonomy" id="2014610"/>
    <lineage>
        <taxon>Bacteria</taxon>
        <taxon>Pseudomonadati</taxon>
        <taxon>Gemmatimonadota</taxon>
        <taxon>Gemmatimonadia</taxon>
        <taxon>Gemmatimonadales</taxon>
        <taxon>Gemmatimonadaceae</taxon>
        <taxon>Roseisolibacter</taxon>
    </lineage>
</organism>
<dbReference type="PIRSF" id="PIRSF000193">
    <property type="entry name" value="Pyrrol-5-carb_rd"/>
    <property type="match status" value="1"/>
</dbReference>
<comment type="similarity">
    <text evidence="1 4 7">Belongs to the pyrroline-5-carboxylate reductase family.</text>
</comment>
<dbReference type="PANTHER" id="PTHR11645:SF0">
    <property type="entry name" value="PYRROLINE-5-CARBOXYLATE REDUCTASE 3"/>
    <property type="match status" value="1"/>
</dbReference>
<dbReference type="InterPro" id="IPR036291">
    <property type="entry name" value="NAD(P)-bd_dom_sf"/>
</dbReference>
<dbReference type="InterPro" id="IPR000304">
    <property type="entry name" value="Pyrroline-COOH_reductase"/>
</dbReference>
<dbReference type="NCBIfam" id="TIGR00112">
    <property type="entry name" value="proC"/>
    <property type="match status" value="1"/>
</dbReference>
<comment type="caution">
    <text evidence="10">The sequence shown here is derived from an EMBL/GenBank/DDBJ whole genome shotgun (WGS) entry which is preliminary data.</text>
</comment>
<feature type="binding site" evidence="6">
    <location>
        <begin position="29"/>
        <end position="34"/>
    </location>
    <ligand>
        <name>NADP(+)</name>
        <dbReference type="ChEBI" id="CHEBI:58349"/>
    </ligand>
</feature>
<comment type="catalytic activity">
    <reaction evidence="4 7">
        <text>L-proline + NADP(+) = (S)-1-pyrroline-5-carboxylate + NADPH + 2 H(+)</text>
        <dbReference type="Rhea" id="RHEA:14109"/>
        <dbReference type="ChEBI" id="CHEBI:15378"/>
        <dbReference type="ChEBI" id="CHEBI:17388"/>
        <dbReference type="ChEBI" id="CHEBI:57783"/>
        <dbReference type="ChEBI" id="CHEBI:58349"/>
        <dbReference type="ChEBI" id="CHEBI:60039"/>
        <dbReference type="EC" id="1.5.1.2"/>
    </reaction>
</comment>
<dbReference type="Pfam" id="PF14748">
    <property type="entry name" value="P5CR_dimer"/>
    <property type="match status" value="1"/>
</dbReference>
<sequence>MLHTSNSSAAAAVAQLDGASLAGRRLALIGAGTMGRAIAGGLQRAGAFPDAAIAVVDHHDSTARALASEIAGAHVDDLAGACRDADVVLLCVKPKDVAGVLATLRGADALAHAPLLISIAAGVSIATLEAGTGGRVPVIRAMPNTASQIGRGCTVVSRGALATDEHLAIAETIFTSVGRCLALDERHLDAVTAVSASGPAFIYVVLEALTDGAVSCGLPRDAAMELVARMTQGAAEMVLATGRHPAALKDDVTTPGGCTIAGLMVLEDGRARSVLARTIETTARVAAGLGR</sequence>
<keyword evidence="2 4" id="KW-0521">NADP</keyword>
<evidence type="ECO:0000256" key="4">
    <source>
        <dbReference type="HAMAP-Rule" id="MF_01925"/>
    </source>
</evidence>
<dbReference type="FunFam" id="1.10.3730.10:FF:000001">
    <property type="entry name" value="Pyrroline-5-carboxylate reductase"/>
    <property type="match status" value="1"/>
</dbReference>
<name>A0AA37V3A4_9BACT</name>
<evidence type="ECO:0000313" key="11">
    <source>
        <dbReference type="Proteomes" id="UP001161325"/>
    </source>
</evidence>
<dbReference type="InterPro" id="IPR029036">
    <property type="entry name" value="P5CR_dimer"/>
</dbReference>
<dbReference type="GO" id="GO:0004735">
    <property type="term" value="F:pyrroline-5-carboxylate reductase activity"/>
    <property type="evidence" value="ECO:0007669"/>
    <property type="project" value="UniProtKB-UniRule"/>
</dbReference>
<protein>
    <recommendedName>
        <fullName evidence="4 5">Pyrroline-5-carboxylate reductase</fullName>
        <shortName evidence="4">P5C reductase</shortName>
        <shortName evidence="4">P5CR</shortName>
        <ecNumber evidence="4 5">1.5.1.2</ecNumber>
    </recommendedName>
    <alternativeName>
        <fullName evidence="4">PCA reductase</fullName>
    </alternativeName>
</protein>
<evidence type="ECO:0000259" key="8">
    <source>
        <dbReference type="Pfam" id="PF03807"/>
    </source>
</evidence>
<feature type="domain" description="Pyrroline-5-carboxylate reductase catalytic N-terminal" evidence="8">
    <location>
        <begin position="25"/>
        <end position="122"/>
    </location>
</feature>
<comment type="subcellular location">
    <subcellularLocation>
        <location evidence="4">Cytoplasm</location>
    </subcellularLocation>
</comment>
<dbReference type="Gene3D" id="1.10.3730.10">
    <property type="entry name" value="ProC C-terminal domain-like"/>
    <property type="match status" value="1"/>
</dbReference>
<keyword evidence="4 7" id="KW-0641">Proline biosynthesis</keyword>
<dbReference type="EC" id="1.5.1.2" evidence="4 5"/>
<dbReference type="PANTHER" id="PTHR11645">
    <property type="entry name" value="PYRROLINE-5-CARBOXYLATE REDUCTASE"/>
    <property type="match status" value="1"/>
</dbReference>
<comment type="function">
    <text evidence="4">Catalyzes the reduction of 1-pyrroline-5-carboxylate (PCA) to L-proline.</text>
</comment>
<feature type="domain" description="Pyrroline-5-carboxylate reductase dimerisation" evidence="9">
    <location>
        <begin position="185"/>
        <end position="287"/>
    </location>
</feature>
<dbReference type="RefSeq" id="WP_284350878.1">
    <property type="nucleotide sequence ID" value="NZ_BRXS01000004.1"/>
</dbReference>
<evidence type="ECO:0000256" key="3">
    <source>
        <dbReference type="ARBA" id="ARBA00023002"/>
    </source>
</evidence>
<evidence type="ECO:0000256" key="5">
    <source>
        <dbReference type="NCBIfam" id="TIGR00112"/>
    </source>
</evidence>
<dbReference type="InterPro" id="IPR008927">
    <property type="entry name" value="6-PGluconate_DH-like_C_sf"/>
</dbReference>
<dbReference type="SUPFAM" id="SSF48179">
    <property type="entry name" value="6-phosphogluconate dehydrogenase C-terminal domain-like"/>
    <property type="match status" value="1"/>
</dbReference>
<reference evidence="10" key="1">
    <citation type="submission" date="2022-08" db="EMBL/GenBank/DDBJ databases">
        <title>Draft genome sequencing of Roseisolibacter agri AW1220.</title>
        <authorList>
            <person name="Tobiishi Y."/>
            <person name="Tonouchi A."/>
        </authorList>
    </citation>
    <scope>NUCLEOTIDE SEQUENCE</scope>
    <source>
        <strain evidence="10">AW1220</strain>
    </source>
</reference>
<gene>
    <name evidence="4 10" type="primary">proC</name>
    <name evidence="10" type="ORF">rosag_29400</name>
</gene>
<dbReference type="EMBL" id="BRXS01000004">
    <property type="protein sequence ID" value="GLC26427.1"/>
    <property type="molecule type" value="Genomic_DNA"/>
</dbReference>
<dbReference type="Gene3D" id="3.40.50.720">
    <property type="entry name" value="NAD(P)-binding Rossmann-like Domain"/>
    <property type="match status" value="1"/>
</dbReference>
<dbReference type="GO" id="GO:0055129">
    <property type="term" value="P:L-proline biosynthetic process"/>
    <property type="evidence" value="ECO:0007669"/>
    <property type="project" value="UniProtKB-UniRule"/>
</dbReference>
<dbReference type="Proteomes" id="UP001161325">
    <property type="component" value="Unassembled WGS sequence"/>
</dbReference>